<dbReference type="InterPro" id="IPR002347">
    <property type="entry name" value="SDR_fam"/>
</dbReference>
<dbReference type="SUPFAM" id="SSF51735">
    <property type="entry name" value="NAD(P)-binding Rossmann-fold domains"/>
    <property type="match status" value="1"/>
</dbReference>
<reference evidence="4 5" key="1">
    <citation type="journal article" date="2019" name="ACS Chem. Biol.">
        <title>Identification and Mobilization of a Cryptic Antibiotic Biosynthesis Gene Locus from a Human-Pathogenic Nocardia Isolate.</title>
        <authorList>
            <person name="Herisse M."/>
            <person name="Ishida K."/>
            <person name="Porter J.L."/>
            <person name="Howden B."/>
            <person name="Hertweck C."/>
            <person name="Stinear T.P."/>
            <person name="Pidot S.J."/>
        </authorList>
    </citation>
    <scope>NUCLEOTIDE SEQUENCE [LARGE SCALE GENOMIC DNA]</scope>
    <source>
        <strain evidence="4 5">AUSMDU00012715</strain>
    </source>
</reference>
<evidence type="ECO:0000256" key="1">
    <source>
        <dbReference type="ARBA" id="ARBA00006484"/>
    </source>
</evidence>
<dbReference type="Pfam" id="PF00106">
    <property type="entry name" value="adh_short"/>
    <property type="match status" value="1"/>
</dbReference>
<dbReference type="Proteomes" id="UP000500953">
    <property type="component" value="Chromosome"/>
</dbReference>
<dbReference type="PANTHER" id="PTHR43391:SF94">
    <property type="entry name" value="OXIDOREDUCTASE-RELATED"/>
    <property type="match status" value="1"/>
</dbReference>
<evidence type="ECO:0000256" key="2">
    <source>
        <dbReference type="ARBA" id="ARBA00023002"/>
    </source>
</evidence>
<dbReference type="EMBL" id="CP046173">
    <property type="protein sequence ID" value="QIS24302.1"/>
    <property type="molecule type" value="Genomic_DNA"/>
</dbReference>
<dbReference type="PANTHER" id="PTHR43391">
    <property type="entry name" value="RETINOL DEHYDROGENASE-RELATED"/>
    <property type="match status" value="1"/>
</dbReference>
<evidence type="ECO:0000313" key="4">
    <source>
        <dbReference type="EMBL" id="QIS24302.1"/>
    </source>
</evidence>
<dbReference type="PRINTS" id="PR00080">
    <property type="entry name" value="SDRFAMILY"/>
</dbReference>
<dbReference type="AlphaFoldDB" id="A0A6G9ZFT7"/>
<dbReference type="GO" id="GO:0016491">
    <property type="term" value="F:oxidoreductase activity"/>
    <property type="evidence" value="ECO:0007669"/>
    <property type="project" value="UniProtKB-KW"/>
</dbReference>
<protein>
    <submittedName>
        <fullName evidence="4">SDR family NAD(P)-dependent oxidoreductase</fullName>
    </submittedName>
</protein>
<dbReference type="Gene3D" id="3.40.50.720">
    <property type="entry name" value="NAD(P)-binding Rossmann-like Domain"/>
    <property type="match status" value="1"/>
</dbReference>
<evidence type="ECO:0000313" key="5">
    <source>
        <dbReference type="Proteomes" id="UP000500953"/>
    </source>
</evidence>
<proteinExistence type="inferred from homology"/>
<sequence length="298" mass="30947">MSAQRSPPVFPFSSRPAVNVRGKTVVVTGAASGIGAALAAELHSRGAALVLIDVAGEPITKAAKAFGPNAMAVTADVRDRAAMVAALDAAVDRFGRVDVVVANAGVAPAPSTVRTVEPGEFDRVLDINLSGAFNTVRPALEQIIANKGHVVIVASVAAFAPAAGLSPYMISKAGVEQLGRALRIELAAVGASAGIAYFGVVRTPLARPMEEDPLGKKLDALLPWPLNRRISAEQAARVIADGIARRADATFAPAGWREYSLLRGTVNLVVDRVAAGSGLLHSMIREIERRTAATQPRS</sequence>
<dbReference type="InterPro" id="IPR036291">
    <property type="entry name" value="NAD(P)-bd_dom_sf"/>
</dbReference>
<dbReference type="PRINTS" id="PR00081">
    <property type="entry name" value="GDHRDH"/>
</dbReference>
<name>A0A6G9ZFT7_9NOCA</name>
<organism evidence="4 5">
    <name type="scientific">Nocardia terpenica</name>
    <dbReference type="NCBI Taxonomy" id="455432"/>
    <lineage>
        <taxon>Bacteria</taxon>
        <taxon>Bacillati</taxon>
        <taxon>Actinomycetota</taxon>
        <taxon>Actinomycetes</taxon>
        <taxon>Mycobacteriales</taxon>
        <taxon>Nocardiaceae</taxon>
        <taxon>Nocardia</taxon>
    </lineage>
</organism>
<dbReference type="NCBIfam" id="NF004526">
    <property type="entry name" value="PRK05872.1"/>
    <property type="match status" value="1"/>
</dbReference>
<gene>
    <name evidence="4" type="ORF">F6W96_18805</name>
</gene>
<dbReference type="CDD" id="cd05233">
    <property type="entry name" value="SDR_c"/>
    <property type="match status" value="1"/>
</dbReference>
<accession>A0A6G9ZFT7</accession>
<keyword evidence="2" id="KW-0560">Oxidoreductase</keyword>
<comment type="similarity">
    <text evidence="1 3">Belongs to the short-chain dehydrogenases/reductases (SDR) family.</text>
</comment>
<evidence type="ECO:0000256" key="3">
    <source>
        <dbReference type="RuleBase" id="RU000363"/>
    </source>
</evidence>